<feature type="domain" description="Integrin beta subunit VWA" evidence="18">
    <location>
        <begin position="89"/>
        <end position="511"/>
    </location>
</feature>
<dbReference type="SUPFAM" id="SSF69179">
    <property type="entry name" value="Integrin domains"/>
    <property type="match status" value="1"/>
</dbReference>
<feature type="transmembrane region" description="Helical" evidence="17">
    <location>
        <begin position="761"/>
        <end position="787"/>
    </location>
</feature>
<dbReference type="GO" id="GO:0005925">
    <property type="term" value="C:focal adhesion"/>
    <property type="evidence" value="ECO:0007669"/>
    <property type="project" value="TreeGrafter"/>
</dbReference>
<keyword evidence="6" id="KW-0732">Signal</keyword>
<evidence type="ECO:0000256" key="15">
    <source>
        <dbReference type="PIRSR" id="PIRSR002512-1"/>
    </source>
</evidence>
<comment type="caution">
    <text evidence="21">The sequence shown here is derived from an EMBL/GenBank/DDBJ whole genome shotgun (WGS) entry which is preliminary data.</text>
</comment>
<sequence length="831" mass="91685">MCCAVRWKERRAQADSTARRGLIQLRICDLHELLPLQPCAHQCLCCPPRKETLYIQASKMPQASKIILLLLFGQYVHSQEECIKSVVVSCNDCIKSGPGCTWCKKLNFTKPGEQEAVRCDTQKKLIEKGCPVGDIINPLSDSRNIQNKPLKNATGDNKTPVQLQPQEIEVDLRPGHAYTFEVKFKRAVGYPVDLYYLMDLSYSMGDDLNNVKNLGIQILEKLQSITGNARIGFGSFVDKTVLPFTDTAEEKLKKPCPAAEEKCQPAFGFQHVLSLTNNKETFTTLVSQQNISGNLDIPEGGLDAMMQVVTCVDQIGWGNSTRLLVLATDAGFHMAGDGKLAGILEPNQETCQLNKNNLYSKSNTWDYPSVGQIARKLEEQNVQPIFAVTEDVSQIYKELSKLIPKSEVGVLSKDSNNVVNLIVEAYNKLSSNIIISHDGLPEGISVTFTSNCPEGQKSSDKGICNNVAIGQEVIFVVTVKAAQCLEKATFNISLLGFNEKLKVEVKTRCECECDNKAITHEYCNNQGKVDCGMCSCNSGYLGQRCECKLGEKDEAALKAQCHKDNGTECEGRGDCECGLCKCHQTEGGKSYYGLHCECDDEHCEKYQNKLCGGNGDCRCGECKCHAGYEGTACQCRKSDESCLTGETVCHGRGKCVCNQCICQRGYKGLRCDNCPTCELPCQESGRCVECMAFGTGPFEKNCSASCKHLQVSVEEKLARKECLVKDSLGCRIVFSMTELDGFDKYSVKVLKDRECPQGPNVALIVGSSLAGVALIGLLLLIIIKAIFYLKDLKEWRRFEKEAQRRQWAKSENPLFQKATTTVANPAFTGDS</sequence>
<dbReference type="GO" id="GO:0019901">
    <property type="term" value="F:protein kinase binding"/>
    <property type="evidence" value="ECO:0007669"/>
    <property type="project" value="TreeGrafter"/>
</dbReference>
<name>A0A9D3NXB2_9TELE</name>
<dbReference type="Pfam" id="PF00362">
    <property type="entry name" value="Integrin_beta"/>
    <property type="match status" value="1"/>
</dbReference>
<keyword evidence="7" id="KW-0677">Repeat</keyword>
<feature type="disulfide bond" evidence="15">
    <location>
        <begin position="617"/>
        <end position="622"/>
    </location>
</feature>
<feature type="disulfide bond" evidence="15">
    <location>
        <begin position="509"/>
        <end position="513"/>
    </location>
</feature>
<dbReference type="InterPro" id="IPR033760">
    <property type="entry name" value="Integrin_beta_N"/>
</dbReference>
<dbReference type="Pfam" id="PF08725">
    <property type="entry name" value="Integrin_b_cyt"/>
    <property type="match status" value="1"/>
</dbReference>
<dbReference type="GO" id="GO:0007229">
    <property type="term" value="P:integrin-mediated signaling pathway"/>
    <property type="evidence" value="ECO:0007669"/>
    <property type="project" value="UniProtKB-KW"/>
</dbReference>
<dbReference type="SUPFAM" id="SSF53300">
    <property type="entry name" value="vWA-like"/>
    <property type="match status" value="1"/>
</dbReference>
<feature type="disulfide bond" evidence="15">
    <location>
        <begin position="655"/>
        <end position="660"/>
    </location>
</feature>
<feature type="disulfide bond" evidence="15">
    <location>
        <begin position="311"/>
        <end position="351"/>
    </location>
</feature>
<dbReference type="GO" id="GO:0007160">
    <property type="term" value="P:cell-matrix adhesion"/>
    <property type="evidence" value="ECO:0007669"/>
    <property type="project" value="TreeGrafter"/>
</dbReference>
<organism evidence="21 22">
    <name type="scientific">Hemibagrus wyckioides</name>
    <dbReference type="NCBI Taxonomy" id="337641"/>
    <lineage>
        <taxon>Eukaryota</taxon>
        <taxon>Metazoa</taxon>
        <taxon>Chordata</taxon>
        <taxon>Craniata</taxon>
        <taxon>Vertebrata</taxon>
        <taxon>Euteleostomi</taxon>
        <taxon>Actinopterygii</taxon>
        <taxon>Neopterygii</taxon>
        <taxon>Teleostei</taxon>
        <taxon>Ostariophysi</taxon>
        <taxon>Siluriformes</taxon>
        <taxon>Bagridae</taxon>
        <taxon>Hemibagrus</taxon>
    </lineage>
</organism>
<evidence type="ECO:0000259" key="18">
    <source>
        <dbReference type="SMART" id="SM00187"/>
    </source>
</evidence>
<dbReference type="InterPro" id="IPR012896">
    <property type="entry name" value="Integrin_bsu_tail"/>
</dbReference>
<dbReference type="GO" id="GO:0030593">
    <property type="term" value="P:neutrophil chemotaxis"/>
    <property type="evidence" value="ECO:0007669"/>
    <property type="project" value="TreeGrafter"/>
</dbReference>
<feature type="disulfide bond" evidence="15">
    <location>
        <begin position="256"/>
        <end position="263"/>
    </location>
</feature>
<feature type="disulfide bond" evidence="15">
    <location>
        <begin position="575"/>
        <end position="580"/>
    </location>
</feature>
<dbReference type="SMART" id="SM01241">
    <property type="entry name" value="Integrin_b_cyt"/>
    <property type="match status" value="1"/>
</dbReference>
<dbReference type="GO" id="GO:0009986">
    <property type="term" value="C:cell surface"/>
    <property type="evidence" value="ECO:0007669"/>
    <property type="project" value="TreeGrafter"/>
</dbReference>
<keyword evidence="11 16" id="KW-0401">Integrin</keyword>
<dbReference type="GO" id="GO:0001540">
    <property type="term" value="F:amyloid-beta binding"/>
    <property type="evidence" value="ECO:0007669"/>
    <property type="project" value="TreeGrafter"/>
</dbReference>
<evidence type="ECO:0000256" key="8">
    <source>
        <dbReference type="ARBA" id="ARBA00022842"/>
    </source>
</evidence>
<feature type="disulfide bond" evidence="15">
    <location>
        <begin position="706"/>
        <end position="730"/>
    </location>
</feature>
<comment type="similarity">
    <text evidence="2 16">Belongs to the integrin beta chain family.</text>
</comment>
<evidence type="ECO:0000256" key="10">
    <source>
        <dbReference type="ARBA" id="ARBA00022989"/>
    </source>
</evidence>
<feature type="disulfide bond" evidence="15">
    <location>
        <begin position="681"/>
        <end position="690"/>
    </location>
</feature>
<dbReference type="PANTHER" id="PTHR10082">
    <property type="entry name" value="INTEGRIN BETA SUBUNIT"/>
    <property type="match status" value="1"/>
</dbReference>
<keyword evidence="10 17" id="KW-1133">Transmembrane helix</keyword>
<feature type="disulfide bond" evidence="15">
    <location>
        <begin position="657"/>
        <end position="702"/>
    </location>
</feature>
<dbReference type="EMBL" id="JAHKSW010000006">
    <property type="protein sequence ID" value="KAG7330956.1"/>
    <property type="molecule type" value="Genomic_DNA"/>
</dbReference>
<evidence type="ECO:0000256" key="4">
    <source>
        <dbReference type="ARBA" id="ARBA00022536"/>
    </source>
</evidence>
<evidence type="ECO:0000313" key="21">
    <source>
        <dbReference type="EMBL" id="KAG7330956.1"/>
    </source>
</evidence>
<dbReference type="AlphaFoldDB" id="A0A9D3NXB2"/>
<feature type="disulfide bond" evidence="15">
    <location>
        <begin position="674"/>
        <end position="677"/>
    </location>
</feature>
<dbReference type="Gene3D" id="3.40.50.410">
    <property type="entry name" value="von Willebrand factor, type A domain"/>
    <property type="match status" value="1"/>
</dbReference>
<feature type="disulfide bond" evidence="15">
    <location>
        <begin position="577"/>
        <end position="611"/>
    </location>
</feature>
<evidence type="ECO:0000256" key="9">
    <source>
        <dbReference type="ARBA" id="ARBA00022889"/>
    </source>
</evidence>
<evidence type="ECO:0000313" key="22">
    <source>
        <dbReference type="Proteomes" id="UP000824219"/>
    </source>
</evidence>
<dbReference type="GO" id="GO:0005178">
    <property type="term" value="F:integrin binding"/>
    <property type="evidence" value="ECO:0007669"/>
    <property type="project" value="TreeGrafter"/>
</dbReference>
<dbReference type="PROSITE" id="PS52047">
    <property type="entry name" value="I_EGF_2"/>
    <property type="match status" value="1"/>
</dbReference>
<dbReference type="Gene3D" id="2.10.25.10">
    <property type="entry name" value="Laminin"/>
    <property type="match status" value="4"/>
</dbReference>
<evidence type="ECO:0000256" key="7">
    <source>
        <dbReference type="ARBA" id="ARBA00022737"/>
    </source>
</evidence>
<feature type="disulfide bond" evidence="15">
    <location>
        <begin position="619"/>
        <end position="649"/>
    </location>
</feature>
<dbReference type="InterPro" id="IPR014836">
    <property type="entry name" value="Integrin_bsu_cyt_dom"/>
</dbReference>
<dbReference type="GO" id="GO:0033627">
    <property type="term" value="P:cell adhesion mediated by integrin"/>
    <property type="evidence" value="ECO:0007669"/>
    <property type="project" value="TreeGrafter"/>
</dbReference>
<dbReference type="Pfam" id="PF17205">
    <property type="entry name" value="PSI_integrin"/>
    <property type="match status" value="1"/>
</dbReference>
<evidence type="ECO:0000256" key="5">
    <source>
        <dbReference type="ARBA" id="ARBA00022692"/>
    </source>
</evidence>
<keyword evidence="3" id="KW-1003">Cell membrane</keyword>
<keyword evidence="13 15" id="KW-1015">Disulfide bond</keyword>
<dbReference type="OrthoDB" id="410592at2759"/>
<dbReference type="PANTHER" id="PTHR10082:SF15">
    <property type="entry name" value="INTEGRIN BETA-2"/>
    <property type="match status" value="1"/>
</dbReference>
<evidence type="ECO:0000256" key="6">
    <source>
        <dbReference type="ARBA" id="ARBA00022729"/>
    </source>
</evidence>
<dbReference type="Gene3D" id="1.20.5.100">
    <property type="entry name" value="Cytochrome c1, transmembrane anchor, C-terminal"/>
    <property type="match status" value="1"/>
</dbReference>
<dbReference type="SUPFAM" id="SSF57196">
    <property type="entry name" value="EGF/Laminin"/>
    <property type="match status" value="1"/>
</dbReference>
<dbReference type="Gene3D" id="2.60.40.1510">
    <property type="entry name" value="ntegrin, alpha v. Chain A, domain 3"/>
    <property type="match status" value="1"/>
</dbReference>
<dbReference type="InterPro" id="IPR036349">
    <property type="entry name" value="Integrin_bsu_tail_dom_sf"/>
</dbReference>
<evidence type="ECO:0000259" key="20">
    <source>
        <dbReference type="SMART" id="SM01242"/>
    </source>
</evidence>
<protein>
    <recommendedName>
        <fullName evidence="16">Integrin beta</fullName>
    </recommendedName>
</protein>
<feature type="disulfide bond" evidence="15">
    <location>
        <begin position="452"/>
        <end position="464"/>
    </location>
</feature>
<keyword evidence="14" id="KW-0325">Glycoprotein</keyword>
<keyword evidence="4" id="KW-0245">EGF-like domain</keyword>
<dbReference type="InterPro" id="IPR032695">
    <property type="entry name" value="Integrin_dom_sf"/>
</dbReference>
<feature type="disulfide bond" evidence="15">
    <location>
        <begin position="536"/>
        <end position="545"/>
    </location>
</feature>
<evidence type="ECO:0000256" key="13">
    <source>
        <dbReference type="ARBA" id="ARBA00023157"/>
    </source>
</evidence>
<feature type="domain" description="Integrin beta subunit cytoplasmic" evidence="19">
    <location>
        <begin position="784"/>
        <end position="830"/>
    </location>
</feature>
<dbReference type="Gene3D" id="3.30.1680.10">
    <property type="entry name" value="ligand-binding face of the semaphorins, domain 2"/>
    <property type="match status" value="1"/>
</dbReference>
<keyword evidence="22" id="KW-1185">Reference proteome</keyword>
<dbReference type="SUPFAM" id="SSF103575">
    <property type="entry name" value="Plexin repeat"/>
    <property type="match status" value="1"/>
</dbReference>
<feature type="disulfide bond" evidence="15">
    <location>
        <begin position="90"/>
        <end position="100"/>
    </location>
</feature>
<feature type="disulfide bond" evidence="15">
    <location>
        <begin position="624"/>
        <end position="633"/>
    </location>
</feature>
<dbReference type="Pfam" id="PF23105">
    <property type="entry name" value="EGF_integrin"/>
    <property type="match status" value="1"/>
</dbReference>
<dbReference type="PRINTS" id="PR01186">
    <property type="entry name" value="INTEGRINB"/>
</dbReference>
<accession>A0A9D3NXB2</accession>
<keyword evidence="8" id="KW-0460">Magnesium</keyword>
<reference evidence="21 22" key="1">
    <citation type="submission" date="2021-06" db="EMBL/GenBank/DDBJ databases">
        <title>Chromosome-level genome assembly of the red-tail catfish (Hemibagrus wyckioides).</title>
        <authorList>
            <person name="Shao F."/>
        </authorList>
    </citation>
    <scope>NUCLEOTIDE SEQUENCE [LARGE SCALE GENOMIC DNA]</scope>
    <source>
        <strain evidence="21">EC202008001</strain>
        <tissue evidence="21">Blood</tissue>
    </source>
</reference>
<gene>
    <name evidence="21" type="ORF">KOW79_004925</name>
</gene>
<dbReference type="Proteomes" id="UP000824219">
    <property type="component" value="Linkage Group LG06"/>
</dbReference>
<evidence type="ECO:0000256" key="17">
    <source>
        <dbReference type="SAM" id="Phobius"/>
    </source>
</evidence>
<feature type="disulfide bond" evidence="15">
    <location>
        <begin position="662"/>
        <end position="671"/>
    </location>
</feature>
<dbReference type="SMART" id="SM00187">
    <property type="entry name" value="INB"/>
    <property type="match status" value="1"/>
</dbReference>
<dbReference type="InterPro" id="IPR057073">
    <property type="entry name" value="EGF_integrin_2"/>
</dbReference>
<feature type="disulfide bond" evidence="15">
    <location>
        <begin position="687"/>
        <end position="755"/>
    </location>
</feature>
<dbReference type="GO" id="GO:0008305">
    <property type="term" value="C:integrin complex"/>
    <property type="evidence" value="ECO:0007669"/>
    <property type="project" value="TreeGrafter"/>
</dbReference>
<dbReference type="InterPro" id="IPR057243">
    <property type="entry name" value="Integrin_I-EGF_CS"/>
</dbReference>
<dbReference type="PIRSF" id="PIRSF002512">
    <property type="entry name" value="Integrin_B"/>
    <property type="match status" value="1"/>
</dbReference>
<evidence type="ECO:0000256" key="14">
    <source>
        <dbReference type="ARBA" id="ARBA00023180"/>
    </source>
</evidence>
<keyword evidence="12 17" id="KW-0472">Membrane</keyword>
<feature type="domain" description="Integrin beta subunit tail" evidence="20">
    <location>
        <begin position="681"/>
        <end position="760"/>
    </location>
</feature>
<dbReference type="InterPro" id="IPR015812">
    <property type="entry name" value="Integrin_bsu"/>
</dbReference>
<evidence type="ECO:0000256" key="11">
    <source>
        <dbReference type="ARBA" id="ARBA00023037"/>
    </source>
</evidence>
<feature type="disulfide bond" evidence="15">
    <location>
        <begin position="598"/>
        <end position="603"/>
    </location>
</feature>
<dbReference type="FunFam" id="2.10.25.10:FF:000785">
    <property type="entry name" value="Integrin beta"/>
    <property type="match status" value="1"/>
</dbReference>
<dbReference type="FunFam" id="2.10.25.10:FF:000995">
    <property type="entry name" value="Integrin beta"/>
    <property type="match status" value="1"/>
</dbReference>
<dbReference type="GO" id="GO:0007159">
    <property type="term" value="P:leukocyte cell-cell adhesion"/>
    <property type="evidence" value="ECO:0007669"/>
    <property type="project" value="TreeGrafter"/>
</dbReference>
<evidence type="ECO:0000256" key="12">
    <source>
        <dbReference type="ARBA" id="ARBA00023136"/>
    </source>
</evidence>
<feature type="disulfide bond" evidence="15">
    <location>
        <begin position="93"/>
        <end position="130"/>
    </location>
</feature>
<dbReference type="InterPro" id="IPR036465">
    <property type="entry name" value="vWFA_dom_sf"/>
</dbReference>
<evidence type="ECO:0000256" key="16">
    <source>
        <dbReference type="RuleBase" id="RU000633"/>
    </source>
</evidence>
<dbReference type="FunFam" id="3.40.50.410:FF:000002">
    <property type="entry name" value="Integrin beta"/>
    <property type="match status" value="1"/>
</dbReference>
<evidence type="ECO:0000256" key="2">
    <source>
        <dbReference type="ARBA" id="ARBA00007449"/>
    </source>
</evidence>
<feature type="disulfide bond" evidence="15">
    <location>
        <begin position="582"/>
        <end position="596"/>
    </location>
</feature>
<keyword evidence="5 16" id="KW-0812">Transmembrane</keyword>
<dbReference type="SUPFAM" id="SSF69687">
    <property type="entry name" value="Integrin beta tail domain"/>
    <property type="match status" value="1"/>
</dbReference>
<proteinExistence type="inferred from homology"/>
<evidence type="ECO:0000256" key="3">
    <source>
        <dbReference type="ARBA" id="ARBA00022475"/>
    </source>
</evidence>
<feature type="disulfide bond" evidence="15">
    <location>
        <begin position="484"/>
        <end position="722"/>
    </location>
</feature>
<dbReference type="InterPro" id="IPR002369">
    <property type="entry name" value="Integrin_bsu_VWA"/>
</dbReference>
<dbReference type="Pfam" id="PF07965">
    <property type="entry name" value="Integrin_B_tail"/>
    <property type="match status" value="1"/>
</dbReference>
<dbReference type="SMART" id="SM01242">
    <property type="entry name" value="Integrin_B_tail"/>
    <property type="match status" value="1"/>
</dbReference>
<dbReference type="PROSITE" id="PS00243">
    <property type="entry name" value="I_EGF_1"/>
    <property type="match status" value="2"/>
</dbReference>
<keyword evidence="9 16" id="KW-0130">Cell adhesion</keyword>
<evidence type="ECO:0000256" key="1">
    <source>
        <dbReference type="ARBA" id="ARBA00004251"/>
    </source>
</evidence>
<feature type="disulfide bond" evidence="15">
    <location>
        <begin position="531"/>
        <end position="569"/>
    </location>
</feature>
<feature type="disulfide bond" evidence="15">
    <location>
        <begin position="103"/>
        <end position="119"/>
    </location>
</feature>
<comment type="subcellular location">
    <subcellularLocation>
        <location evidence="1 16">Cell membrane</location>
        <topology evidence="1 16">Single-pass type I membrane protein</topology>
    </subcellularLocation>
</comment>
<evidence type="ECO:0000259" key="19">
    <source>
        <dbReference type="SMART" id="SM01241"/>
    </source>
</evidence>
<feature type="disulfide bond" evidence="15">
    <location>
        <begin position="547"/>
        <end position="561"/>
    </location>
</feature>